<dbReference type="VEuPathDB" id="VectorBase:PPAI001542"/>
<dbReference type="EnsemblMetazoa" id="PPAI001542-RA">
    <property type="protein sequence ID" value="PPAI001542-PA"/>
    <property type="gene ID" value="PPAI001542"/>
</dbReference>
<evidence type="ECO:0000256" key="11">
    <source>
        <dbReference type="ARBA" id="ARBA00023163"/>
    </source>
</evidence>
<dbReference type="PANTHER" id="PTHR24388">
    <property type="entry name" value="ZINC FINGER PROTEIN"/>
    <property type="match status" value="1"/>
</dbReference>
<keyword evidence="3" id="KW-1017">Isopeptide bond</keyword>
<dbReference type="Proteomes" id="UP000092462">
    <property type="component" value="Unassembled WGS sequence"/>
</dbReference>
<reference evidence="16" key="1">
    <citation type="submission" date="2022-08" db="UniProtKB">
        <authorList>
            <consortium name="EnsemblMetazoa"/>
        </authorList>
    </citation>
    <scope>IDENTIFICATION</scope>
    <source>
        <strain evidence="16">Israel</strain>
    </source>
</reference>
<keyword evidence="12" id="KW-0539">Nucleus</keyword>
<evidence type="ECO:0000256" key="7">
    <source>
        <dbReference type="ARBA" id="ARBA00022833"/>
    </source>
</evidence>
<dbReference type="EMBL" id="AJVK01022796">
    <property type="status" value="NOT_ANNOTATED_CDS"/>
    <property type="molecule type" value="Genomic_DNA"/>
</dbReference>
<evidence type="ECO:0000259" key="15">
    <source>
        <dbReference type="PROSITE" id="PS50157"/>
    </source>
</evidence>
<evidence type="ECO:0000256" key="3">
    <source>
        <dbReference type="ARBA" id="ARBA00022499"/>
    </source>
</evidence>
<feature type="region of interest" description="Disordered" evidence="14">
    <location>
        <begin position="1"/>
        <end position="29"/>
    </location>
</feature>
<keyword evidence="6" id="KW-0863">Zinc-finger</keyword>
<dbReference type="PANTHER" id="PTHR24388:SF54">
    <property type="entry name" value="PROTEIN ESCARGOT"/>
    <property type="match status" value="1"/>
</dbReference>
<proteinExistence type="inferred from homology"/>
<dbReference type="FunFam" id="3.30.160.60:FF:000075">
    <property type="entry name" value="Putative zinc finger protein 536"/>
    <property type="match status" value="1"/>
</dbReference>
<organism evidence="16 17">
    <name type="scientific">Phlebotomus papatasi</name>
    <name type="common">Sandfly</name>
    <dbReference type="NCBI Taxonomy" id="29031"/>
    <lineage>
        <taxon>Eukaryota</taxon>
        <taxon>Metazoa</taxon>
        <taxon>Ecdysozoa</taxon>
        <taxon>Arthropoda</taxon>
        <taxon>Hexapoda</taxon>
        <taxon>Insecta</taxon>
        <taxon>Pterygota</taxon>
        <taxon>Neoptera</taxon>
        <taxon>Endopterygota</taxon>
        <taxon>Diptera</taxon>
        <taxon>Nematocera</taxon>
        <taxon>Psychodoidea</taxon>
        <taxon>Psychodidae</taxon>
        <taxon>Phlebotomus</taxon>
        <taxon>Phlebotomus</taxon>
    </lineage>
</organism>
<accession>A0A1B0D2G9</accession>
<name>A0A1B0D2G9_PHLPP</name>
<dbReference type="FunFam" id="3.30.160.60:FF:000188">
    <property type="entry name" value="Zinc finger protein 787"/>
    <property type="match status" value="1"/>
</dbReference>
<dbReference type="SMART" id="SM00355">
    <property type="entry name" value="ZnF_C2H2"/>
    <property type="match status" value="6"/>
</dbReference>
<feature type="region of interest" description="Disordered" evidence="14">
    <location>
        <begin position="341"/>
        <end position="394"/>
    </location>
</feature>
<keyword evidence="8" id="KW-0832">Ubl conjugation</keyword>
<keyword evidence="10" id="KW-0238">DNA-binding</keyword>
<dbReference type="GO" id="GO:0008270">
    <property type="term" value="F:zinc ion binding"/>
    <property type="evidence" value="ECO:0007669"/>
    <property type="project" value="UniProtKB-KW"/>
</dbReference>
<comment type="subcellular location">
    <subcellularLocation>
        <location evidence="1">Nucleus</location>
    </subcellularLocation>
</comment>
<dbReference type="AlphaFoldDB" id="A0A1B0D2G9"/>
<evidence type="ECO:0000313" key="16">
    <source>
        <dbReference type="EnsemblMetazoa" id="PPAI001542-PA"/>
    </source>
</evidence>
<dbReference type="SUPFAM" id="SSF57667">
    <property type="entry name" value="beta-beta-alpha zinc fingers"/>
    <property type="match status" value="3"/>
</dbReference>
<dbReference type="InterPro" id="IPR013087">
    <property type="entry name" value="Znf_C2H2_type"/>
</dbReference>
<feature type="compositionally biased region" description="Basic and acidic residues" evidence="14">
    <location>
        <begin position="349"/>
        <end position="358"/>
    </location>
</feature>
<evidence type="ECO:0000313" key="17">
    <source>
        <dbReference type="Proteomes" id="UP000092462"/>
    </source>
</evidence>
<dbReference type="InterPro" id="IPR036236">
    <property type="entry name" value="Znf_C2H2_sf"/>
</dbReference>
<sequence>MLEGIRGVVDKVQEQSGEDDTQTDDNHDGLDIYGKDWYSQDSLNVPDGLEHHEANLQGVPENFVLYINKTDLEKHIETDNPIFPEQINQTAIEKALMETIPDLNKESEIEIKPTVVESSAEVSVRKTRSGRNTKNPNEKVPQVIPVKEKLRKRRPKAIKESKVNAVAEEDGAEKDVKKPVKKTLKCDECQREFNSRNALRYHVLSHTGQRPHQCDVCGKSFYSSSALKVHKRLHTGVRPYSCKHCGRMFRQWGDLKYHITSKHSDEKNHQCEFCGKDFARRYSLVIHRRIHTGEKNYACDYCSKSFRASSYLQNHRKIHTGEKPYTCTICPKKFRVRGDMKRHLNTHYPKTDVKDKASKGKKKQKKNESTEASQNAPPPALPSIPPEANPEQDGGLIKVELGSVTYEIHNLPSDEETAPSDHRTQTTSSDGAYANLCGELPHLRHKSAFEATFFPRN</sequence>
<dbReference type="GO" id="GO:0000978">
    <property type="term" value="F:RNA polymerase II cis-regulatory region sequence-specific DNA binding"/>
    <property type="evidence" value="ECO:0007669"/>
    <property type="project" value="TreeGrafter"/>
</dbReference>
<dbReference type="FunFam" id="3.30.160.60:FF:000624">
    <property type="entry name" value="zinc finger protein 697"/>
    <property type="match status" value="1"/>
</dbReference>
<dbReference type="Pfam" id="PF13894">
    <property type="entry name" value="zf-C2H2_4"/>
    <property type="match status" value="1"/>
</dbReference>
<protein>
    <recommendedName>
        <fullName evidence="15">C2H2-type domain-containing protein</fullName>
    </recommendedName>
</protein>
<evidence type="ECO:0000256" key="10">
    <source>
        <dbReference type="ARBA" id="ARBA00023125"/>
    </source>
</evidence>
<keyword evidence="5" id="KW-0677">Repeat</keyword>
<feature type="domain" description="C2H2-type" evidence="15">
    <location>
        <begin position="325"/>
        <end position="352"/>
    </location>
</feature>
<feature type="region of interest" description="Disordered" evidence="14">
    <location>
        <begin position="411"/>
        <end position="433"/>
    </location>
</feature>
<dbReference type="FunFam" id="3.30.160.60:FF:000690">
    <property type="entry name" value="Zinc finger protein 354C"/>
    <property type="match status" value="1"/>
</dbReference>
<evidence type="ECO:0000256" key="14">
    <source>
        <dbReference type="SAM" id="MobiDB-lite"/>
    </source>
</evidence>
<keyword evidence="9" id="KW-0805">Transcription regulation</keyword>
<evidence type="ECO:0000256" key="2">
    <source>
        <dbReference type="ARBA" id="ARBA00006991"/>
    </source>
</evidence>
<evidence type="ECO:0000256" key="5">
    <source>
        <dbReference type="ARBA" id="ARBA00022737"/>
    </source>
</evidence>
<dbReference type="GO" id="GO:0040029">
    <property type="term" value="P:epigenetic regulation of gene expression"/>
    <property type="evidence" value="ECO:0007669"/>
    <property type="project" value="UniProtKB-ARBA"/>
</dbReference>
<dbReference type="PROSITE" id="PS00028">
    <property type="entry name" value="ZINC_FINGER_C2H2_1"/>
    <property type="match status" value="6"/>
</dbReference>
<dbReference type="Gene3D" id="3.30.160.60">
    <property type="entry name" value="Classic Zinc Finger"/>
    <property type="match status" value="6"/>
</dbReference>
<dbReference type="VEuPathDB" id="VectorBase:PPAPM1_000207"/>
<feature type="domain" description="C2H2-type" evidence="15">
    <location>
        <begin position="212"/>
        <end position="239"/>
    </location>
</feature>
<comment type="similarity">
    <text evidence="2">Belongs to the krueppel C2H2-type zinc-finger protein family.</text>
</comment>
<dbReference type="GO" id="GO:0000785">
    <property type="term" value="C:chromatin"/>
    <property type="evidence" value="ECO:0007669"/>
    <property type="project" value="UniProtKB-ARBA"/>
</dbReference>
<dbReference type="PROSITE" id="PS50157">
    <property type="entry name" value="ZINC_FINGER_C2H2_2"/>
    <property type="match status" value="6"/>
</dbReference>
<feature type="domain" description="C2H2-type" evidence="15">
    <location>
        <begin position="240"/>
        <end position="268"/>
    </location>
</feature>
<comment type="similarity">
    <text evidence="13">Belongs to the snail C2H2-type zinc-finger protein family.</text>
</comment>
<evidence type="ECO:0000256" key="12">
    <source>
        <dbReference type="ARBA" id="ARBA00023242"/>
    </source>
</evidence>
<keyword evidence="7" id="KW-0862">Zinc</keyword>
<dbReference type="FunFam" id="3.30.160.60:FF:000557">
    <property type="entry name" value="zinc finger and SCAN domain-containing protein 29"/>
    <property type="match status" value="1"/>
</dbReference>
<feature type="domain" description="C2H2-type" evidence="15">
    <location>
        <begin position="184"/>
        <end position="211"/>
    </location>
</feature>
<keyword evidence="11" id="KW-0804">Transcription</keyword>
<evidence type="ECO:0000256" key="6">
    <source>
        <dbReference type="ARBA" id="ARBA00022771"/>
    </source>
</evidence>
<keyword evidence="4" id="KW-0479">Metal-binding</keyword>
<evidence type="ECO:0000256" key="8">
    <source>
        <dbReference type="ARBA" id="ARBA00022843"/>
    </source>
</evidence>
<dbReference type="GO" id="GO:0000981">
    <property type="term" value="F:DNA-binding transcription factor activity, RNA polymerase II-specific"/>
    <property type="evidence" value="ECO:0007669"/>
    <property type="project" value="TreeGrafter"/>
</dbReference>
<evidence type="ECO:0000256" key="9">
    <source>
        <dbReference type="ARBA" id="ARBA00023015"/>
    </source>
</evidence>
<dbReference type="GO" id="GO:0003682">
    <property type="term" value="F:chromatin binding"/>
    <property type="evidence" value="ECO:0007669"/>
    <property type="project" value="UniProtKB-ARBA"/>
</dbReference>
<feature type="compositionally biased region" description="Pro residues" evidence="14">
    <location>
        <begin position="376"/>
        <end position="388"/>
    </location>
</feature>
<evidence type="ECO:0000256" key="4">
    <source>
        <dbReference type="ARBA" id="ARBA00022723"/>
    </source>
</evidence>
<dbReference type="InterPro" id="IPR050527">
    <property type="entry name" value="Snail/Krueppel_Znf"/>
</dbReference>
<evidence type="ECO:0000256" key="1">
    <source>
        <dbReference type="ARBA" id="ARBA00004123"/>
    </source>
</evidence>
<feature type="domain" description="C2H2-type" evidence="15">
    <location>
        <begin position="297"/>
        <end position="324"/>
    </location>
</feature>
<keyword evidence="17" id="KW-1185">Reference proteome</keyword>
<dbReference type="Pfam" id="PF00096">
    <property type="entry name" value="zf-C2H2"/>
    <property type="match status" value="5"/>
</dbReference>
<dbReference type="GO" id="GO:0005634">
    <property type="term" value="C:nucleus"/>
    <property type="evidence" value="ECO:0007669"/>
    <property type="project" value="UniProtKB-SubCell"/>
</dbReference>
<feature type="domain" description="C2H2-type" evidence="15">
    <location>
        <begin position="269"/>
        <end position="296"/>
    </location>
</feature>
<evidence type="ECO:0000256" key="13">
    <source>
        <dbReference type="ARBA" id="ARBA00037948"/>
    </source>
</evidence>